<evidence type="ECO:0000256" key="1">
    <source>
        <dbReference type="ARBA" id="ARBA00004571"/>
    </source>
</evidence>
<dbReference type="PANTHER" id="PTHR40980">
    <property type="entry name" value="PLUG DOMAIN-CONTAINING PROTEIN"/>
    <property type="match status" value="1"/>
</dbReference>
<keyword evidence="7 8" id="KW-0998">Cell outer membrane</keyword>
<evidence type="ECO:0000256" key="9">
    <source>
        <dbReference type="RuleBase" id="RU003357"/>
    </source>
</evidence>
<evidence type="ECO:0000259" key="11">
    <source>
        <dbReference type="Pfam" id="PF00593"/>
    </source>
</evidence>
<dbReference type="Gene3D" id="2.40.170.20">
    <property type="entry name" value="TonB-dependent receptor, beta-barrel domain"/>
    <property type="match status" value="1"/>
</dbReference>
<proteinExistence type="inferred from homology"/>
<dbReference type="NCBIfam" id="TIGR01782">
    <property type="entry name" value="TonB-Xanth-Caul"/>
    <property type="match status" value="1"/>
</dbReference>
<keyword evidence="3 8" id="KW-1134">Transmembrane beta strand</keyword>
<dbReference type="InterPro" id="IPR036942">
    <property type="entry name" value="Beta-barrel_TonB_sf"/>
</dbReference>
<sequence length="906" mass="100320">MFDFTKKKVAVAVNLALVLSGSLVLNSNALAQEQDQDKKEQQEGTERIEVKGFRGSIQKSLNIKRFSNVIVDAVSAEDIGKFPDQTVADALQRVAGVQVQKSEGESDRVSIRGTAPHLNLTLLNGQNVASATASSSIVTASRGFNYSLLPTELIDTLEVHKSAQAKVVEGSLGGTVIVKTRNPFDSEANTMAFSLKDVYQETTGKHSPTLSGFYSWKDDDSKFGFNIGAVLKETTTQRDGLSAGGFNHIASNDSLTYYTPRNVNASRFNAEKDLNTVSGTLQYAPASNMLLTFHNLYSKADKENTSFANGVWVGENSFADLTGSLQGDIMTSGNLASNPNDLNSDPRWHHYGNYLESRYTTTREAGAYKTRVHDLKLEWDADAFSLTAQAGVTKADGQISIRALDFEAPTEATFDVSNEQIDFTLSQATSPQDYVGVYIADKNYVNDEKETYYQTDIHMPLDAGIFTSVDFGARYSDHDKSSRVQLNEHYPWFSYNEEYSGSAYLESLYPGFGVQAIDLSGWAGAPVSDFMGGGSQPYLYDFDFGKLDNAFTEVGLLRSYWHPSYSLTLNEKVTSAYVQANFEADKWRGNLGVRVAQTKQKSIGFDILKPDGFFPGDKLADAQSPVTTDRDYTDVLPSLNVSYSVNDDVIVRFAAASVMSRPDYDLLAHRKIYSRTGGIQGNPELDPTKADQYDISVEYYFTDASIISLAYFVKNIKSYVTEDMVLANVLLPNDDSTNVLDEEGVGYHIEQMELRTPINGEGGTNKGFEINVQHDFGNGFGAQANYTYQDAELDEEGAVLPNNSEDTFNLSGYYEKDGILARVSYSYRSEYFAGLSRDIDRYTDDYGQWDANFSYNLNENISLSLQILNLTDENQQSFVQSETGQRALLSDYNYGRRIFSGISAKF</sequence>
<evidence type="ECO:0000256" key="10">
    <source>
        <dbReference type="SAM" id="SignalP"/>
    </source>
</evidence>
<dbReference type="InterPro" id="IPR012910">
    <property type="entry name" value="Plug_dom"/>
</dbReference>
<name>A0A8J6IU84_9ALTE</name>
<dbReference type="Pfam" id="PF00593">
    <property type="entry name" value="TonB_dep_Rec_b-barrel"/>
    <property type="match status" value="1"/>
</dbReference>
<dbReference type="InterPro" id="IPR010104">
    <property type="entry name" value="TonB_rcpt_bac"/>
</dbReference>
<dbReference type="InterPro" id="IPR000531">
    <property type="entry name" value="Beta-barrel_TonB"/>
</dbReference>
<evidence type="ECO:0000313" key="14">
    <source>
        <dbReference type="Proteomes" id="UP000601768"/>
    </source>
</evidence>
<evidence type="ECO:0000256" key="4">
    <source>
        <dbReference type="ARBA" id="ARBA00022692"/>
    </source>
</evidence>
<accession>A0A8J6IU84</accession>
<evidence type="ECO:0000256" key="2">
    <source>
        <dbReference type="ARBA" id="ARBA00022448"/>
    </source>
</evidence>
<dbReference type="Proteomes" id="UP000601768">
    <property type="component" value="Unassembled WGS sequence"/>
</dbReference>
<keyword evidence="5 9" id="KW-0798">TonB box</keyword>
<evidence type="ECO:0000256" key="6">
    <source>
        <dbReference type="ARBA" id="ARBA00023136"/>
    </source>
</evidence>
<dbReference type="PANTHER" id="PTHR40980:SF3">
    <property type="entry name" value="TONB-DEPENDENT RECEPTOR-LIKE BETA-BARREL DOMAIN-CONTAINING PROTEIN"/>
    <property type="match status" value="1"/>
</dbReference>
<feature type="chain" id="PRO_5035210667" evidence="10">
    <location>
        <begin position="32"/>
        <end position="906"/>
    </location>
</feature>
<dbReference type="RefSeq" id="WP_186506012.1">
    <property type="nucleotide sequence ID" value="NZ_JACNEP010000004.1"/>
</dbReference>
<dbReference type="PROSITE" id="PS52016">
    <property type="entry name" value="TONB_DEPENDENT_REC_3"/>
    <property type="match status" value="1"/>
</dbReference>
<evidence type="ECO:0000313" key="13">
    <source>
        <dbReference type="EMBL" id="MBC3765538.1"/>
    </source>
</evidence>
<comment type="caution">
    <text evidence="13">The sequence shown here is derived from an EMBL/GenBank/DDBJ whole genome shotgun (WGS) entry which is preliminary data.</text>
</comment>
<feature type="signal peptide" evidence="10">
    <location>
        <begin position="1"/>
        <end position="31"/>
    </location>
</feature>
<evidence type="ECO:0000256" key="7">
    <source>
        <dbReference type="ARBA" id="ARBA00023237"/>
    </source>
</evidence>
<dbReference type="Pfam" id="PF07715">
    <property type="entry name" value="Plug"/>
    <property type="match status" value="1"/>
</dbReference>
<keyword evidence="13" id="KW-0675">Receptor</keyword>
<comment type="subcellular location">
    <subcellularLocation>
        <location evidence="1 8">Cell outer membrane</location>
        <topology evidence="1 8">Multi-pass membrane protein</topology>
    </subcellularLocation>
</comment>
<evidence type="ECO:0000256" key="3">
    <source>
        <dbReference type="ARBA" id="ARBA00022452"/>
    </source>
</evidence>
<dbReference type="InterPro" id="IPR037066">
    <property type="entry name" value="Plug_dom_sf"/>
</dbReference>
<evidence type="ECO:0000259" key="12">
    <source>
        <dbReference type="Pfam" id="PF07715"/>
    </source>
</evidence>
<keyword evidence="4 8" id="KW-0812">Transmembrane</keyword>
<dbReference type="InterPro" id="IPR039426">
    <property type="entry name" value="TonB-dep_rcpt-like"/>
</dbReference>
<reference evidence="13" key="1">
    <citation type="journal article" date="2018" name="Int. J. Syst. Evol. Microbiol.">
        <title>Neptunicella marina gen. nov., sp. nov., isolated from surface seawater.</title>
        <authorList>
            <person name="Liu X."/>
            <person name="Lai Q."/>
            <person name="Du Y."/>
            <person name="Zhang X."/>
            <person name="Liu Z."/>
            <person name="Sun F."/>
            <person name="Shao Z."/>
        </authorList>
    </citation>
    <scope>NUCLEOTIDE SEQUENCE</scope>
    <source>
        <strain evidence="13">S27-2</strain>
    </source>
</reference>
<keyword evidence="10" id="KW-0732">Signal</keyword>
<dbReference type="SUPFAM" id="SSF56935">
    <property type="entry name" value="Porins"/>
    <property type="match status" value="1"/>
</dbReference>
<dbReference type="Gene3D" id="2.170.130.10">
    <property type="entry name" value="TonB-dependent receptor, plug domain"/>
    <property type="match status" value="1"/>
</dbReference>
<protein>
    <submittedName>
        <fullName evidence="13">TonB-dependent receptor</fullName>
    </submittedName>
</protein>
<dbReference type="AlphaFoldDB" id="A0A8J6IU84"/>
<comment type="similarity">
    <text evidence="8 9">Belongs to the TonB-dependent receptor family.</text>
</comment>
<dbReference type="EMBL" id="JACNEP010000004">
    <property type="protein sequence ID" value="MBC3765538.1"/>
    <property type="molecule type" value="Genomic_DNA"/>
</dbReference>
<dbReference type="CDD" id="cd01347">
    <property type="entry name" value="ligand_gated_channel"/>
    <property type="match status" value="1"/>
</dbReference>
<dbReference type="GO" id="GO:0009279">
    <property type="term" value="C:cell outer membrane"/>
    <property type="evidence" value="ECO:0007669"/>
    <property type="project" value="UniProtKB-SubCell"/>
</dbReference>
<keyword evidence="2 8" id="KW-0813">Transport</keyword>
<evidence type="ECO:0000256" key="5">
    <source>
        <dbReference type="ARBA" id="ARBA00023077"/>
    </source>
</evidence>
<keyword evidence="14" id="KW-1185">Reference proteome</keyword>
<feature type="domain" description="TonB-dependent receptor plug" evidence="12">
    <location>
        <begin position="69"/>
        <end position="175"/>
    </location>
</feature>
<gene>
    <name evidence="13" type="ORF">H8B19_06595</name>
</gene>
<organism evidence="13 14">
    <name type="scientific">Neptunicella marina</name>
    <dbReference type="NCBI Taxonomy" id="2125989"/>
    <lineage>
        <taxon>Bacteria</taxon>
        <taxon>Pseudomonadati</taxon>
        <taxon>Pseudomonadota</taxon>
        <taxon>Gammaproteobacteria</taxon>
        <taxon>Alteromonadales</taxon>
        <taxon>Alteromonadaceae</taxon>
        <taxon>Neptunicella</taxon>
    </lineage>
</organism>
<feature type="domain" description="TonB-dependent receptor-like beta-barrel" evidence="11">
    <location>
        <begin position="422"/>
        <end position="870"/>
    </location>
</feature>
<evidence type="ECO:0000256" key="8">
    <source>
        <dbReference type="PROSITE-ProRule" id="PRU01360"/>
    </source>
</evidence>
<reference evidence="13" key="2">
    <citation type="submission" date="2020-08" db="EMBL/GenBank/DDBJ databases">
        <authorList>
            <person name="Lai Q."/>
        </authorList>
    </citation>
    <scope>NUCLEOTIDE SEQUENCE</scope>
    <source>
        <strain evidence="13">S27-2</strain>
    </source>
</reference>
<keyword evidence="6 8" id="KW-0472">Membrane</keyword>